<dbReference type="AlphaFoldDB" id="A0A0P0RD86"/>
<protein>
    <submittedName>
        <fullName evidence="2">Thiol-disulfide isomerase</fullName>
    </submittedName>
</protein>
<evidence type="ECO:0000256" key="1">
    <source>
        <dbReference type="SAM" id="SignalP"/>
    </source>
</evidence>
<dbReference type="EMBL" id="CP012746">
    <property type="protein sequence ID" value="ALL66105.1"/>
    <property type="molecule type" value="Genomic_DNA"/>
</dbReference>
<reference evidence="2 3" key="1">
    <citation type="journal article" date="2014" name="Genome Announc.">
        <title>Draft Genome Sequence of the Haloacid-Degrading Burkholderia caribensis Strain MBA4.</title>
        <authorList>
            <person name="Pan Y."/>
            <person name="Kong K.F."/>
            <person name="Tsang J.S."/>
        </authorList>
    </citation>
    <scope>NUCLEOTIDE SEQUENCE [LARGE SCALE GENOMIC DNA]</scope>
    <source>
        <strain evidence="2 3">MBA4</strain>
    </source>
</reference>
<organism evidence="2 3">
    <name type="scientific">Paraburkholderia caribensis MBA4</name>
    <dbReference type="NCBI Taxonomy" id="1323664"/>
    <lineage>
        <taxon>Bacteria</taxon>
        <taxon>Pseudomonadati</taxon>
        <taxon>Pseudomonadota</taxon>
        <taxon>Betaproteobacteria</taxon>
        <taxon>Burkholderiales</taxon>
        <taxon>Burkholderiaceae</taxon>
        <taxon>Paraburkholderia</taxon>
    </lineage>
</organism>
<dbReference type="RefSeq" id="WP_035989914.1">
    <property type="nucleotide sequence ID" value="NZ_CP012746.1"/>
</dbReference>
<dbReference type="GO" id="GO:0016853">
    <property type="term" value="F:isomerase activity"/>
    <property type="evidence" value="ECO:0007669"/>
    <property type="project" value="UniProtKB-KW"/>
</dbReference>
<dbReference type="Gene3D" id="3.40.30.10">
    <property type="entry name" value="Glutaredoxin"/>
    <property type="match status" value="1"/>
</dbReference>
<accession>A0A0P0RD86</accession>
<evidence type="ECO:0000313" key="3">
    <source>
        <dbReference type="Proteomes" id="UP000019146"/>
    </source>
</evidence>
<evidence type="ECO:0000313" key="2">
    <source>
        <dbReference type="EMBL" id="ALL66105.1"/>
    </source>
</evidence>
<dbReference type="InterPro" id="IPR036249">
    <property type="entry name" value="Thioredoxin-like_sf"/>
</dbReference>
<sequence>MKRILLMLAAFVVALNAQAVDLKPLRAPDVDAVLAASPGRPQIVEIWSLDCSYCRENTARIVEWQKKHRDVRLTMIAMDSIDDNAAALSQVLATLPLPPQTALYANAEAIPEKLRRALDPNWRGEMPRTLLIDAHGARQASSGLLQPATLDAWHR</sequence>
<proteinExistence type="predicted"/>
<keyword evidence="2" id="KW-0413">Isomerase</keyword>
<name>A0A0P0RD86_9BURK</name>
<dbReference type="SUPFAM" id="SSF52833">
    <property type="entry name" value="Thioredoxin-like"/>
    <property type="match status" value="1"/>
</dbReference>
<dbReference type="KEGG" id="bcai:K788_0003311"/>
<keyword evidence="1" id="KW-0732">Signal</keyword>
<dbReference type="Proteomes" id="UP000019146">
    <property type="component" value="Chromosome 1"/>
</dbReference>
<feature type="signal peptide" evidence="1">
    <location>
        <begin position="1"/>
        <end position="19"/>
    </location>
</feature>
<feature type="chain" id="PRO_5006054172" evidence="1">
    <location>
        <begin position="20"/>
        <end position="155"/>
    </location>
</feature>
<dbReference type="GeneID" id="69970107"/>
<gene>
    <name evidence="2" type="ORF">K788_0003311</name>
</gene>